<sequence>MVAEGPPDQLDEQVRIWAREIREASYDMEDVLDAFMVSAQYDHEYKDHEGLFERLKKMMIGVYDMVVSGPFKRRKIDVTIDDINKRLEELTKRHRRYTINSIVSKPLPKSTVDPRLAAMYTEVTQLVGIDQSSTELIRILWPLGDNNETGKKMKTVSVVGVGGLGKTTLVKVVYDKLKVDFQCRAFVPVGRNPDLKKVLRDILIALNKKKYMNSDITILDEGSSLMRSENTSKARGRCPDNQLDKVSNKILKKCDGVPLAIISMASLLEDKPIERWLEVCNSIGFRDTIQILSLSYYDLPPHLKTCLLYLSAFPEDHVVAKVSLIWKWVGEGFVQKEGSIEVFEVGEGYFMELINRGMIQAVQSEKSGLICGCRVHDMVLDLIRLISQEENFITISNNDEDIILPSSRVRRIAQQNRTLDSTHQHHIGMGHLRSLITGSCCYRGISLSSFKHLRVLALENCKLITGCTPLEHLESLVHLRYLGLTGMNIRELPEDIGALKFLQILDLKDTPIKELPSSVGLLTQLVCLRARGTRAPNGVIEKLVSIEQLHIRGEMQQFVNELDKLSELRVLKADICGFKIMHQLAFVESIHSLHKIRHLDLNGTGRTPEMWGTGTLSQHIQHLILSQSYLNILPACISPLDLPNLTYLDLHLCPIESQHLQILGEFPELRDLKLNTKATARNVTKVTVASAATDCSFKKLRYCMLNYSMVQFVLNKDSTVSFTMWNGAADVTFGSNTRDRVAPAVMPNLVEIFFTSECSI</sequence>
<dbReference type="Pfam" id="PF23598">
    <property type="entry name" value="LRR_14"/>
    <property type="match status" value="1"/>
</dbReference>
<evidence type="ECO:0000259" key="8">
    <source>
        <dbReference type="Pfam" id="PF00931"/>
    </source>
</evidence>
<comment type="similarity">
    <text evidence="1">Belongs to the disease resistance NB-LRR family.</text>
</comment>
<keyword evidence="2" id="KW-0433">Leucine-rich repeat</keyword>
<dbReference type="Pfam" id="PF23559">
    <property type="entry name" value="WHD_DRP"/>
    <property type="match status" value="1"/>
</dbReference>
<organism evidence="12 13">
    <name type="scientific">Eleusine coracana subsp. coracana</name>
    <dbReference type="NCBI Taxonomy" id="191504"/>
    <lineage>
        <taxon>Eukaryota</taxon>
        <taxon>Viridiplantae</taxon>
        <taxon>Streptophyta</taxon>
        <taxon>Embryophyta</taxon>
        <taxon>Tracheophyta</taxon>
        <taxon>Spermatophyta</taxon>
        <taxon>Magnoliopsida</taxon>
        <taxon>Liliopsida</taxon>
        <taxon>Poales</taxon>
        <taxon>Poaceae</taxon>
        <taxon>PACMAD clade</taxon>
        <taxon>Chloridoideae</taxon>
        <taxon>Cynodonteae</taxon>
        <taxon>Eleusininae</taxon>
        <taxon>Eleusine</taxon>
    </lineage>
</organism>
<dbReference type="GO" id="GO:0002758">
    <property type="term" value="P:innate immune response-activating signaling pathway"/>
    <property type="evidence" value="ECO:0007669"/>
    <property type="project" value="UniProtKB-ARBA"/>
</dbReference>
<dbReference type="Gene3D" id="3.80.10.10">
    <property type="entry name" value="Ribonuclease Inhibitor"/>
    <property type="match status" value="1"/>
</dbReference>
<protein>
    <submittedName>
        <fullName evidence="12">Uncharacterized protein</fullName>
    </submittedName>
</protein>
<evidence type="ECO:0000313" key="12">
    <source>
        <dbReference type="EMBL" id="GJN25861.1"/>
    </source>
</evidence>
<dbReference type="GO" id="GO:0009626">
    <property type="term" value="P:plant-type hypersensitive response"/>
    <property type="evidence" value="ECO:0007669"/>
    <property type="project" value="UniProtKB-ARBA"/>
</dbReference>
<dbReference type="SUPFAM" id="SSF52540">
    <property type="entry name" value="P-loop containing nucleoside triphosphate hydrolases"/>
    <property type="match status" value="1"/>
</dbReference>
<dbReference type="Proteomes" id="UP001054889">
    <property type="component" value="Unassembled WGS sequence"/>
</dbReference>
<dbReference type="FunFam" id="1.10.10.10:FF:000322">
    <property type="entry name" value="Probable disease resistance protein At1g63360"/>
    <property type="match status" value="1"/>
</dbReference>
<dbReference type="Gene3D" id="3.40.50.300">
    <property type="entry name" value="P-loop containing nucleotide triphosphate hydrolases"/>
    <property type="match status" value="1"/>
</dbReference>
<keyword evidence="4" id="KW-0547">Nucleotide-binding</keyword>
<reference evidence="12" key="2">
    <citation type="submission" date="2021-12" db="EMBL/GenBank/DDBJ databases">
        <title>Resequencing data analysis of finger millet.</title>
        <authorList>
            <person name="Hatakeyama M."/>
            <person name="Aluri S."/>
            <person name="Balachadran M.T."/>
            <person name="Sivarajan S.R."/>
            <person name="Poveda L."/>
            <person name="Shimizu-Inatsugi R."/>
            <person name="Schlapbach R."/>
            <person name="Sreeman S.M."/>
            <person name="Shimizu K.K."/>
        </authorList>
    </citation>
    <scope>NUCLEOTIDE SEQUENCE</scope>
</reference>
<dbReference type="AlphaFoldDB" id="A0AAV5EUV7"/>
<evidence type="ECO:0000313" key="13">
    <source>
        <dbReference type="Proteomes" id="UP001054889"/>
    </source>
</evidence>
<evidence type="ECO:0000256" key="6">
    <source>
        <dbReference type="ARBA" id="ARBA00023054"/>
    </source>
</evidence>
<feature type="domain" description="NB-ARC" evidence="8">
    <location>
        <begin position="151"/>
        <end position="210"/>
    </location>
</feature>
<gene>
    <name evidence="12" type="primary">gb13747</name>
    <name evidence="12" type="ORF">PR202_gb13747</name>
</gene>
<evidence type="ECO:0000256" key="7">
    <source>
        <dbReference type="SAM" id="Coils"/>
    </source>
</evidence>
<dbReference type="InterPro" id="IPR055414">
    <property type="entry name" value="LRR_R13L4/SHOC2-like"/>
</dbReference>
<proteinExistence type="inferred from homology"/>
<dbReference type="InterPro" id="IPR044974">
    <property type="entry name" value="Disease_R_plants"/>
</dbReference>
<reference evidence="12" key="1">
    <citation type="journal article" date="2018" name="DNA Res.">
        <title>Multiple hybrid de novo genome assembly of finger millet, an orphan allotetraploid crop.</title>
        <authorList>
            <person name="Hatakeyama M."/>
            <person name="Aluri S."/>
            <person name="Balachadran M.T."/>
            <person name="Sivarajan S.R."/>
            <person name="Patrignani A."/>
            <person name="Gruter S."/>
            <person name="Poveda L."/>
            <person name="Shimizu-Inatsugi R."/>
            <person name="Baeten J."/>
            <person name="Francoijs K.J."/>
            <person name="Nataraja K.N."/>
            <person name="Reddy Y.A.N."/>
            <person name="Phadnis S."/>
            <person name="Ravikumar R.L."/>
            <person name="Schlapbach R."/>
            <person name="Sreeman S.M."/>
            <person name="Shimizu K.K."/>
        </authorList>
    </citation>
    <scope>NUCLEOTIDE SEQUENCE</scope>
</reference>
<evidence type="ECO:0000256" key="4">
    <source>
        <dbReference type="ARBA" id="ARBA00022741"/>
    </source>
</evidence>
<dbReference type="Pfam" id="PF00931">
    <property type="entry name" value="NB-ARC"/>
    <property type="match status" value="1"/>
</dbReference>
<name>A0AAV5EUV7_ELECO</name>
<evidence type="ECO:0000259" key="11">
    <source>
        <dbReference type="Pfam" id="PF23598"/>
    </source>
</evidence>
<dbReference type="PANTHER" id="PTHR23155">
    <property type="entry name" value="DISEASE RESISTANCE PROTEIN RP"/>
    <property type="match status" value="1"/>
</dbReference>
<keyword evidence="5" id="KW-0611">Plant defense</keyword>
<evidence type="ECO:0000256" key="3">
    <source>
        <dbReference type="ARBA" id="ARBA00022737"/>
    </source>
</evidence>
<keyword evidence="13" id="KW-1185">Reference proteome</keyword>
<dbReference type="InterPro" id="IPR027417">
    <property type="entry name" value="P-loop_NTPase"/>
</dbReference>
<evidence type="ECO:0000256" key="5">
    <source>
        <dbReference type="ARBA" id="ARBA00022821"/>
    </source>
</evidence>
<keyword evidence="6 7" id="KW-0175">Coiled coil</keyword>
<evidence type="ECO:0000256" key="2">
    <source>
        <dbReference type="ARBA" id="ARBA00022614"/>
    </source>
</evidence>
<dbReference type="GO" id="GO:0042742">
    <property type="term" value="P:defense response to bacterium"/>
    <property type="evidence" value="ECO:0007669"/>
    <property type="project" value="UniProtKB-ARBA"/>
</dbReference>
<dbReference type="InterPro" id="IPR032675">
    <property type="entry name" value="LRR_dom_sf"/>
</dbReference>
<keyword evidence="3" id="KW-0677">Repeat</keyword>
<dbReference type="Gene3D" id="1.20.5.4130">
    <property type="match status" value="1"/>
</dbReference>
<dbReference type="EMBL" id="BQKI01000078">
    <property type="protein sequence ID" value="GJN25861.1"/>
    <property type="molecule type" value="Genomic_DNA"/>
</dbReference>
<feature type="domain" description="Disease resistance R13L4/SHOC-2-like LRR" evidence="11">
    <location>
        <begin position="431"/>
        <end position="752"/>
    </location>
</feature>
<feature type="coiled-coil region" evidence="7">
    <location>
        <begin position="73"/>
        <end position="100"/>
    </location>
</feature>
<dbReference type="GO" id="GO:0043531">
    <property type="term" value="F:ADP binding"/>
    <property type="evidence" value="ECO:0007669"/>
    <property type="project" value="InterPro"/>
</dbReference>
<feature type="domain" description="Disease resistance N-terminal" evidence="9">
    <location>
        <begin position="9"/>
        <end position="43"/>
    </location>
</feature>
<dbReference type="InterPro" id="IPR036388">
    <property type="entry name" value="WH-like_DNA-bd_sf"/>
</dbReference>
<dbReference type="Gene3D" id="1.10.10.10">
    <property type="entry name" value="Winged helix-like DNA-binding domain superfamily/Winged helix DNA-binding domain"/>
    <property type="match status" value="1"/>
</dbReference>
<evidence type="ECO:0000259" key="10">
    <source>
        <dbReference type="Pfam" id="PF23559"/>
    </source>
</evidence>
<dbReference type="InterPro" id="IPR041118">
    <property type="entry name" value="Rx_N"/>
</dbReference>
<comment type="caution">
    <text evidence="12">The sequence shown here is derived from an EMBL/GenBank/DDBJ whole genome shotgun (WGS) entry which is preliminary data.</text>
</comment>
<dbReference type="SUPFAM" id="SSF52058">
    <property type="entry name" value="L domain-like"/>
    <property type="match status" value="1"/>
</dbReference>
<evidence type="ECO:0000259" key="9">
    <source>
        <dbReference type="Pfam" id="PF18052"/>
    </source>
</evidence>
<dbReference type="Pfam" id="PF18052">
    <property type="entry name" value="Rx_N"/>
    <property type="match status" value="1"/>
</dbReference>
<feature type="domain" description="Disease resistance protein winged helix" evidence="10">
    <location>
        <begin position="313"/>
        <end position="383"/>
    </location>
</feature>
<accession>A0AAV5EUV7</accession>
<dbReference type="PANTHER" id="PTHR23155:SF1116">
    <property type="entry name" value="OS12G0273300 PROTEIN"/>
    <property type="match status" value="1"/>
</dbReference>
<dbReference type="InterPro" id="IPR058922">
    <property type="entry name" value="WHD_DRP"/>
</dbReference>
<dbReference type="InterPro" id="IPR002182">
    <property type="entry name" value="NB-ARC"/>
</dbReference>
<evidence type="ECO:0000256" key="1">
    <source>
        <dbReference type="ARBA" id="ARBA00008894"/>
    </source>
</evidence>